<dbReference type="Gene3D" id="1.10.10.10">
    <property type="entry name" value="Winged helix-like DNA-binding domain superfamily/Winged helix DNA-binding domain"/>
    <property type="match status" value="1"/>
</dbReference>
<dbReference type="GO" id="GO:0006352">
    <property type="term" value="P:DNA-templated transcription initiation"/>
    <property type="evidence" value="ECO:0007669"/>
    <property type="project" value="InterPro"/>
</dbReference>
<dbReference type="EMBL" id="QRPV01000019">
    <property type="protein sequence ID" value="RHM41595.1"/>
    <property type="molecule type" value="Genomic_DNA"/>
</dbReference>
<organism evidence="8 11">
    <name type="scientific">Butyricimonas virosa</name>
    <dbReference type="NCBI Taxonomy" id="544645"/>
    <lineage>
        <taxon>Bacteria</taxon>
        <taxon>Pseudomonadati</taxon>
        <taxon>Bacteroidota</taxon>
        <taxon>Bacteroidia</taxon>
        <taxon>Bacteroidales</taxon>
        <taxon>Odoribacteraceae</taxon>
        <taxon>Butyricimonas</taxon>
    </lineage>
</organism>
<name>A0A412X3I2_9BACT</name>
<dbReference type="InterPro" id="IPR013325">
    <property type="entry name" value="RNA_pol_sigma_r2"/>
</dbReference>
<evidence type="ECO:0000313" key="12">
    <source>
        <dbReference type="Proteomes" id="UP000286038"/>
    </source>
</evidence>
<accession>A0A412X3I2</accession>
<evidence type="ECO:0000259" key="6">
    <source>
        <dbReference type="Pfam" id="PF08281"/>
    </source>
</evidence>
<evidence type="ECO:0000313" key="8">
    <source>
        <dbReference type="EMBL" id="RGV35173.1"/>
    </source>
</evidence>
<dbReference type="SUPFAM" id="SSF88946">
    <property type="entry name" value="Sigma2 domain of RNA polymerase sigma factors"/>
    <property type="match status" value="1"/>
</dbReference>
<dbReference type="Proteomes" id="UP000286038">
    <property type="component" value="Unassembled WGS sequence"/>
</dbReference>
<evidence type="ECO:0000256" key="4">
    <source>
        <dbReference type="ARBA" id="ARBA00023163"/>
    </source>
</evidence>
<dbReference type="InterPro" id="IPR036388">
    <property type="entry name" value="WH-like_DNA-bd_sf"/>
</dbReference>
<evidence type="ECO:0000313" key="14">
    <source>
        <dbReference type="Proteomes" id="UP000654720"/>
    </source>
</evidence>
<keyword evidence="4" id="KW-0804">Transcription</keyword>
<feature type="domain" description="RNA polymerase sigma factor 70 region 4 type 2" evidence="6">
    <location>
        <begin position="115"/>
        <end position="163"/>
    </location>
</feature>
<dbReference type="NCBIfam" id="TIGR02985">
    <property type="entry name" value="Sig70_bacteroi1"/>
    <property type="match status" value="1"/>
</dbReference>
<dbReference type="PANTHER" id="PTHR43133">
    <property type="entry name" value="RNA POLYMERASE ECF-TYPE SIGMA FACTO"/>
    <property type="match status" value="1"/>
</dbReference>
<evidence type="ECO:0000313" key="7">
    <source>
        <dbReference type="EMBL" id="QRO49932.1"/>
    </source>
</evidence>
<protein>
    <submittedName>
        <fullName evidence="8">RNA polymerase sigma-70 factor</fullName>
    </submittedName>
</protein>
<dbReference type="InterPro" id="IPR013249">
    <property type="entry name" value="RNA_pol_sigma70_r4_t2"/>
</dbReference>
<evidence type="ECO:0000256" key="2">
    <source>
        <dbReference type="ARBA" id="ARBA00023015"/>
    </source>
</evidence>
<dbReference type="GO" id="GO:0016987">
    <property type="term" value="F:sigma factor activity"/>
    <property type="evidence" value="ECO:0007669"/>
    <property type="project" value="UniProtKB-KW"/>
</dbReference>
<sequence length="184" mass="21362">MGDPIIYESIKNGNIKAFEALFQELYPSMCAVATRFITDRDAAEDIAQEAFIKLWEKRTAYKEIPCLKTFLYVSVKNLCFNYIRDKKVTIDYTSPEAQNQEVIFKDYLIEEEAYRIIDNAVNALPPQSARIVKMCLEGKQNKEIAEILDISVNSVKTLKYNALNVLRNSLKDYFYLLMLFLLEK</sequence>
<evidence type="ECO:0000256" key="1">
    <source>
        <dbReference type="ARBA" id="ARBA00010641"/>
    </source>
</evidence>
<dbReference type="RefSeq" id="WP_027201999.1">
    <property type="nucleotide sequence ID" value="NZ_CABJDM010000019.1"/>
</dbReference>
<dbReference type="PANTHER" id="PTHR43133:SF46">
    <property type="entry name" value="RNA POLYMERASE SIGMA-70 FACTOR ECF SUBFAMILY"/>
    <property type="match status" value="1"/>
</dbReference>
<dbReference type="EMBL" id="QSCR01000011">
    <property type="protein sequence ID" value="RGY18647.1"/>
    <property type="molecule type" value="Genomic_DNA"/>
</dbReference>
<dbReference type="NCBIfam" id="TIGR02937">
    <property type="entry name" value="sigma70-ECF"/>
    <property type="match status" value="1"/>
</dbReference>
<keyword evidence="3" id="KW-0731">Sigma factor</keyword>
<dbReference type="Proteomes" id="UP000286063">
    <property type="component" value="Unassembled WGS sequence"/>
</dbReference>
<dbReference type="InterPro" id="IPR014327">
    <property type="entry name" value="RNA_pol_sigma70_bacteroid"/>
</dbReference>
<evidence type="ECO:0000313" key="10">
    <source>
        <dbReference type="EMBL" id="RHM41595.1"/>
    </source>
</evidence>
<dbReference type="Proteomes" id="UP000654720">
    <property type="component" value="Chromosome"/>
</dbReference>
<dbReference type="InterPro" id="IPR039425">
    <property type="entry name" value="RNA_pol_sigma-70-like"/>
</dbReference>
<keyword evidence="14" id="KW-1185">Reference proteome</keyword>
<dbReference type="InterPro" id="IPR013324">
    <property type="entry name" value="RNA_pol_sigma_r3/r4-like"/>
</dbReference>
<evidence type="ECO:0000313" key="13">
    <source>
        <dbReference type="Proteomes" id="UP000286063"/>
    </source>
</evidence>
<dbReference type="AlphaFoldDB" id="A0A412X3I2"/>
<proteinExistence type="inferred from homology"/>
<evidence type="ECO:0000256" key="3">
    <source>
        <dbReference type="ARBA" id="ARBA00023082"/>
    </source>
</evidence>
<dbReference type="Pfam" id="PF08281">
    <property type="entry name" value="Sigma70_r4_2"/>
    <property type="match status" value="1"/>
</dbReference>
<evidence type="ECO:0000313" key="11">
    <source>
        <dbReference type="Proteomes" id="UP000283589"/>
    </source>
</evidence>
<dbReference type="InterPro" id="IPR007627">
    <property type="entry name" value="RNA_pol_sigma70_r2"/>
</dbReference>
<dbReference type="GeneID" id="93097317"/>
<dbReference type="EMBL" id="QRZA01000005">
    <property type="protein sequence ID" value="RGV35173.1"/>
    <property type="molecule type" value="Genomic_DNA"/>
</dbReference>
<evidence type="ECO:0000259" key="5">
    <source>
        <dbReference type="Pfam" id="PF04542"/>
    </source>
</evidence>
<dbReference type="Proteomes" id="UP000283589">
    <property type="component" value="Unassembled WGS sequence"/>
</dbReference>
<dbReference type="InterPro" id="IPR014284">
    <property type="entry name" value="RNA_pol_sigma-70_dom"/>
</dbReference>
<dbReference type="SUPFAM" id="SSF88659">
    <property type="entry name" value="Sigma3 and sigma4 domains of RNA polymerase sigma factors"/>
    <property type="match status" value="1"/>
</dbReference>
<reference evidence="7 14" key="2">
    <citation type="submission" date="2021-02" db="EMBL/GenBank/DDBJ databases">
        <title>FDA dAtabase for Regulatory Grade micrObial Sequences (FDA-ARGOS): Supporting development and validation of Infectious Disease Dx tests.</title>
        <authorList>
            <person name="Carlson P."/>
            <person name="Fischbach M."/>
            <person name="Hastie J."/>
            <person name="Bilen M."/>
            <person name="Cheng A."/>
            <person name="Tallon L."/>
            <person name="Sadzewicz L."/>
            <person name="Zhao X."/>
            <person name="Boylan J."/>
            <person name="Ott S."/>
            <person name="Bowen H."/>
            <person name="Vavikolanu K."/>
            <person name="Mehta A."/>
            <person name="Aluvathingal J."/>
            <person name="Nadendla S."/>
            <person name="Yan Y."/>
            <person name="Sichtig H."/>
        </authorList>
    </citation>
    <scope>NUCLEOTIDE SEQUENCE [LARGE SCALE GENOMIC DNA]</scope>
    <source>
        <strain evidence="7 14">FDAARGOS_1229</strain>
    </source>
</reference>
<keyword evidence="2" id="KW-0805">Transcription regulation</keyword>
<dbReference type="STRING" id="1121130.GCA_000519105_03462"/>
<dbReference type="EMBL" id="CP069450">
    <property type="protein sequence ID" value="QRO49932.1"/>
    <property type="molecule type" value="Genomic_DNA"/>
</dbReference>
<dbReference type="Gene3D" id="1.10.1740.10">
    <property type="match status" value="1"/>
</dbReference>
<evidence type="ECO:0000313" key="9">
    <source>
        <dbReference type="EMBL" id="RGY18647.1"/>
    </source>
</evidence>
<feature type="domain" description="RNA polymerase sigma-70 region 2" evidence="5">
    <location>
        <begin position="21"/>
        <end position="87"/>
    </location>
</feature>
<gene>
    <name evidence="8" type="ORF">DWW18_06270</name>
    <name evidence="10" type="ORF">DWZ68_13320</name>
    <name evidence="9" type="ORF">DXA50_08445</name>
    <name evidence="7" type="ORF">I6J59_19030</name>
</gene>
<dbReference type="GO" id="GO:0003677">
    <property type="term" value="F:DNA binding"/>
    <property type="evidence" value="ECO:0007669"/>
    <property type="project" value="InterPro"/>
</dbReference>
<comment type="similarity">
    <text evidence="1">Belongs to the sigma-70 factor family. ECF subfamily.</text>
</comment>
<dbReference type="OrthoDB" id="1493347at2"/>
<reference evidence="11 12" key="1">
    <citation type="submission" date="2018-08" db="EMBL/GenBank/DDBJ databases">
        <title>A genome reference for cultivated species of the human gut microbiota.</title>
        <authorList>
            <person name="Zou Y."/>
            <person name="Xue W."/>
            <person name="Luo G."/>
        </authorList>
    </citation>
    <scope>NUCLEOTIDE SEQUENCE [LARGE SCALE GENOMIC DNA]</scope>
    <source>
        <strain evidence="8 11">AF14-49</strain>
        <strain evidence="10 12">AF34-33</strain>
        <strain evidence="9 13">OF02-7</strain>
    </source>
</reference>
<dbReference type="Pfam" id="PF04542">
    <property type="entry name" value="Sigma70_r2"/>
    <property type="match status" value="1"/>
</dbReference>